<evidence type="ECO:0000313" key="2">
    <source>
        <dbReference type="EMBL" id="CAD7703172.1"/>
    </source>
</evidence>
<accession>A0A8S1J7D9</accession>
<evidence type="ECO:0000313" key="3">
    <source>
        <dbReference type="Proteomes" id="UP000708148"/>
    </source>
</evidence>
<reference evidence="2" key="1">
    <citation type="submission" date="2020-12" db="EMBL/GenBank/DDBJ databases">
        <authorList>
            <person name="Iha C."/>
        </authorList>
    </citation>
    <scope>NUCLEOTIDE SEQUENCE</scope>
</reference>
<feature type="signal peptide" evidence="1">
    <location>
        <begin position="1"/>
        <end position="22"/>
    </location>
</feature>
<sequence length="236" mass="26556">MVPKLLFALLLLAFWQWHGCSAFYLFHKHKYHRSSPAVPPPPSPPAAPSPLPDLPPAQCPGMEFAELVAVECGRQKPYHRWSLLGNHHYSQPSMECERDVTSRELQRNVLSTKDVQCVAQILIQTHSVSGIEAGLRIDPNFNFLANCGTREQDPDVVALKGIALGILEGVWEDSELVDKIVDGVVPSFTPPGENENWAEAEDNRMREHMIDRDAFFNKLNNLDYLLKTFLEDPNSS</sequence>
<dbReference type="AlphaFoldDB" id="A0A8S1J7D9"/>
<protein>
    <submittedName>
        <fullName evidence="2">Uncharacterized protein</fullName>
    </submittedName>
</protein>
<keyword evidence="1" id="KW-0732">Signal</keyword>
<organism evidence="2 3">
    <name type="scientific">Ostreobium quekettii</name>
    <dbReference type="NCBI Taxonomy" id="121088"/>
    <lineage>
        <taxon>Eukaryota</taxon>
        <taxon>Viridiplantae</taxon>
        <taxon>Chlorophyta</taxon>
        <taxon>core chlorophytes</taxon>
        <taxon>Ulvophyceae</taxon>
        <taxon>TCBD clade</taxon>
        <taxon>Bryopsidales</taxon>
        <taxon>Ostreobineae</taxon>
        <taxon>Ostreobiaceae</taxon>
        <taxon>Ostreobium</taxon>
    </lineage>
</organism>
<evidence type="ECO:0000256" key="1">
    <source>
        <dbReference type="SAM" id="SignalP"/>
    </source>
</evidence>
<comment type="caution">
    <text evidence="2">The sequence shown here is derived from an EMBL/GenBank/DDBJ whole genome shotgun (WGS) entry which is preliminary data.</text>
</comment>
<keyword evidence="3" id="KW-1185">Reference proteome</keyword>
<dbReference type="EMBL" id="CAJHUC010002092">
    <property type="protein sequence ID" value="CAD7703172.1"/>
    <property type="molecule type" value="Genomic_DNA"/>
</dbReference>
<proteinExistence type="predicted"/>
<feature type="chain" id="PRO_5035915829" evidence="1">
    <location>
        <begin position="23"/>
        <end position="236"/>
    </location>
</feature>
<name>A0A8S1J7D9_9CHLO</name>
<gene>
    <name evidence="2" type="ORF">OSTQU699_LOCUS8529</name>
</gene>
<feature type="non-terminal residue" evidence="2">
    <location>
        <position position="236"/>
    </location>
</feature>
<dbReference type="Proteomes" id="UP000708148">
    <property type="component" value="Unassembled WGS sequence"/>
</dbReference>